<evidence type="ECO:0000259" key="1">
    <source>
        <dbReference type="PROSITE" id="PS51094"/>
    </source>
</evidence>
<keyword evidence="3" id="KW-0762">Sugar transport</keyword>
<dbReference type="PROSITE" id="PS51094">
    <property type="entry name" value="PTS_EIIA_TYPE_2"/>
    <property type="match status" value="1"/>
</dbReference>
<dbReference type="AlphaFoldDB" id="A0AAP3CMI6"/>
<dbReference type="GO" id="GO:0009401">
    <property type="term" value="P:phosphoenolpyruvate-dependent sugar phosphotransferase system"/>
    <property type="evidence" value="ECO:0007669"/>
    <property type="project" value="InterPro"/>
</dbReference>
<keyword evidence="3" id="KW-0813">Transport</keyword>
<evidence type="ECO:0000313" key="3">
    <source>
        <dbReference type="EMBL" id="MCY8319093.1"/>
    </source>
</evidence>
<protein>
    <submittedName>
        <fullName evidence="3">PTS sugar transporter subunit IIA</fullName>
    </submittedName>
</protein>
<organism evidence="3 4">
    <name type="scientific">Bacillus vallismortis</name>
    <dbReference type="NCBI Taxonomy" id="72361"/>
    <lineage>
        <taxon>Bacteria</taxon>
        <taxon>Bacillati</taxon>
        <taxon>Bacillota</taxon>
        <taxon>Bacilli</taxon>
        <taxon>Bacillales</taxon>
        <taxon>Bacillaceae</taxon>
        <taxon>Bacillus</taxon>
    </lineage>
</organism>
<dbReference type="PANTHER" id="PTHR30185:SF12">
    <property type="entry name" value="TRANSCRIPTIONAL REGULATOR MANR"/>
    <property type="match status" value="1"/>
</dbReference>
<dbReference type="GO" id="GO:0008982">
    <property type="term" value="F:protein-N(PI)-phosphohistidine-sugar phosphotransferase activity"/>
    <property type="evidence" value="ECO:0007669"/>
    <property type="project" value="InterPro"/>
</dbReference>
<dbReference type="InterPro" id="IPR002178">
    <property type="entry name" value="PTS_EIIA_type-2_dom"/>
</dbReference>
<dbReference type="RefSeq" id="WP_268544946.1">
    <property type="nucleotide sequence ID" value="NZ_JALAOH010000113.1"/>
</dbReference>
<dbReference type="PROSITE" id="PS00372">
    <property type="entry name" value="PTS_EIIA_TYPE_2_HIS"/>
    <property type="match status" value="1"/>
</dbReference>
<dbReference type="InterPro" id="IPR050661">
    <property type="entry name" value="BglG_antiterminators"/>
</dbReference>
<dbReference type="InterPro" id="IPR013011">
    <property type="entry name" value="PTS_EIIB_2"/>
</dbReference>
<dbReference type="PANTHER" id="PTHR30185">
    <property type="entry name" value="CRYPTIC BETA-GLUCOSIDE BGL OPERON ANTITERMINATOR"/>
    <property type="match status" value="1"/>
</dbReference>
<dbReference type="CDD" id="cd00211">
    <property type="entry name" value="PTS_IIA_fru"/>
    <property type="match status" value="1"/>
</dbReference>
<feature type="domain" description="PTS EIIA type-2" evidence="1">
    <location>
        <begin position="48"/>
        <end position="186"/>
    </location>
</feature>
<comment type="caution">
    <text evidence="3">The sequence shown here is derived from an EMBL/GenBank/DDBJ whole genome shotgun (WGS) entry which is preliminary data.</text>
</comment>
<evidence type="ECO:0000313" key="4">
    <source>
        <dbReference type="Proteomes" id="UP001067121"/>
    </source>
</evidence>
<name>A0AAP3CMI6_BACVA</name>
<reference evidence="3" key="1">
    <citation type="submission" date="2022-02" db="EMBL/GenBank/DDBJ databases">
        <title>Crop Bioprotection Bacillus Genome Sequencing.</title>
        <authorList>
            <person name="Dunlap C."/>
        </authorList>
    </citation>
    <scope>NUCLEOTIDE SEQUENCE</scope>
    <source>
        <strain evidence="3">98-1</strain>
    </source>
</reference>
<dbReference type="Proteomes" id="UP001067121">
    <property type="component" value="Unassembled WGS sequence"/>
</dbReference>
<dbReference type="SUPFAM" id="SSF55804">
    <property type="entry name" value="Phoshotransferase/anion transport protein"/>
    <property type="match status" value="1"/>
</dbReference>
<feature type="domain" description="PTS EIIB type-2" evidence="2">
    <location>
        <begin position="1"/>
        <end position="39"/>
    </location>
</feature>
<dbReference type="EMBL" id="JALAOH010000113">
    <property type="protein sequence ID" value="MCY8319093.1"/>
    <property type="molecule type" value="Genomic_DNA"/>
</dbReference>
<dbReference type="Gene3D" id="3.40.930.10">
    <property type="entry name" value="Mannitol-specific EII, Chain A"/>
    <property type="match status" value="1"/>
</dbReference>
<accession>A0AAP3CMI6</accession>
<gene>
    <name evidence="3" type="ORF">MOC71_20815</name>
</gene>
<feature type="non-terminal residue" evidence="3">
    <location>
        <position position="1"/>
    </location>
</feature>
<sequence length="186" mass="21371">STVSLEYITIPHIVVSPLLEPGDEKELNVFVDQLEKSQRENKTFQMLNNTTPFLVFLQQEAEHRYKLIEQLSIALFEKGYVEKEYAVHAVMREKMAATNIGAGIAIPHANVKYIKQSAIAIATLKEPLNWGNEKVSLVFMLAVKHEDQNMTKQLFRELSYLSEQPAFVQKLTKETDVMTFLSYLDY</sequence>
<dbReference type="InterPro" id="IPR016152">
    <property type="entry name" value="PTrfase/Anion_transptr"/>
</dbReference>
<proteinExistence type="predicted"/>
<evidence type="ECO:0000259" key="2">
    <source>
        <dbReference type="PROSITE" id="PS51099"/>
    </source>
</evidence>
<dbReference type="Pfam" id="PF00359">
    <property type="entry name" value="PTS_EIIA_2"/>
    <property type="match status" value="1"/>
</dbReference>
<dbReference type="PROSITE" id="PS51099">
    <property type="entry name" value="PTS_EIIB_TYPE_2"/>
    <property type="match status" value="1"/>
</dbReference>